<evidence type="ECO:0000313" key="2">
    <source>
        <dbReference type="EMBL" id="KAF6816887.1"/>
    </source>
</evidence>
<evidence type="ECO:0000313" key="3">
    <source>
        <dbReference type="Proteomes" id="UP000639643"/>
    </source>
</evidence>
<dbReference type="AlphaFoldDB" id="A0A8H6N1H8"/>
<keyword evidence="1" id="KW-0472">Membrane</keyword>
<comment type="caution">
    <text evidence="2">The sequence shown here is derived from an EMBL/GenBank/DDBJ whole genome shotgun (WGS) entry which is preliminary data.</text>
</comment>
<sequence>MPSVYLQYPAVDPRMPVVVPVPEPQVNYRDWRIVLPVRVAVGFTVLSILQRIVELAGLGETGNFTPDTPVIRRFLGGDNSVPMEEIAWPTHLLLIAASIAFCSSLGWVSIIIATEVLNAGDRLLGIVRIEDQPQWEWEQRQRR</sequence>
<feature type="transmembrane region" description="Helical" evidence="1">
    <location>
        <begin position="92"/>
        <end position="113"/>
    </location>
</feature>
<accession>A0A8H6N1H8</accession>
<keyword evidence="1" id="KW-0812">Transmembrane</keyword>
<proteinExistence type="predicted"/>
<keyword evidence="3" id="KW-1185">Reference proteome</keyword>
<gene>
    <name evidence="2" type="ORF">CMUS01_12190</name>
</gene>
<evidence type="ECO:0000256" key="1">
    <source>
        <dbReference type="SAM" id="Phobius"/>
    </source>
</evidence>
<reference evidence="2" key="1">
    <citation type="journal article" date="2020" name="Phytopathology">
        <title>Genome Sequence Resources of Colletotrichum truncatum, C. plurivorum, C. musicola, and C. sojae: Four Species Pathogenic to Soybean (Glycine max).</title>
        <authorList>
            <person name="Rogerio F."/>
            <person name="Boufleur T.R."/>
            <person name="Ciampi-Guillardi M."/>
            <person name="Sukno S.A."/>
            <person name="Thon M.R."/>
            <person name="Massola Junior N.S."/>
            <person name="Baroncelli R."/>
        </authorList>
    </citation>
    <scope>NUCLEOTIDE SEQUENCE</scope>
    <source>
        <strain evidence="2">LFN0074</strain>
    </source>
</reference>
<keyword evidence="1" id="KW-1133">Transmembrane helix</keyword>
<protein>
    <submittedName>
        <fullName evidence="2">Uncharacterized protein</fullName>
    </submittedName>
</protein>
<organism evidence="2 3">
    <name type="scientific">Colletotrichum musicola</name>
    <dbReference type="NCBI Taxonomy" id="2175873"/>
    <lineage>
        <taxon>Eukaryota</taxon>
        <taxon>Fungi</taxon>
        <taxon>Dikarya</taxon>
        <taxon>Ascomycota</taxon>
        <taxon>Pezizomycotina</taxon>
        <taxon>Sordariomycetes</taxon>
        <taxon>Hypocreomycetidae</taxon>
        <taxon>Glomerellales</taxon>
        <taxon>Glomerellaceae</taxon>
        <taxon>Colletotrichum</taxon>
        <taxon>Colletotrichum orchidearum species complex</taxon>
    </lineage>
</organism>
<dbReference type="EMBL" id="WIGM01000666">
    <property type="protein sequence ID" value="KAF6816887.1"/>
    <property type="molecule type" value="Genomic_DNA"/>
</dbReference>
<dbReference type="Proteomes" id="UP000639643">
    <property type="component" value="Unassembled WGS sequence"/>
</dbReference>
<name>A0A8H6N1H8_9PEZI</name>